<reference evidence="9 10" key="1">
    <citation type="submission" date="2017-02" db="EMBL/GenBank/DDBJ databases">
        <title>isolation and characterization of a novel temperate virus Aeropyrum globular virus 1 infecting hyperthermophilic archaeon Aeropyrum.</title>
        <authorList>
            <person name="Yumiya M."/>
            <person name="Yoshida T."/>
            <person name="Sako Y."/>
        </authorList>
    </citation>
    <scope>NUCLEOTIDE SEQUENCE [LARGE SCALE GENOMIC DNA]</scope>
    <source>
        <strain evidence="9 10">YK1-12-2013</strain>
    </source>
</reference>
<evidence type="ECO:0000256" key="5">
    <source>
        <dbReference type="ARBA" id="ARBA00022989"/>
    </source>
</evidence>
<dbReference type="Pfam" id="PF00528">
    <property type="entry name" value="BPD_transp_1"/>
    <property type="match status" value="1"/>
</dbReference>
<dbReference type="SUPFAM" id="SSF161098">
    <property type="entry name" value="MetI-like"/>
    <property type="match status" value="1"/>
</dbReference>
<dbReference type="InterPro" id="IPR035906">
    <property type="entry name" value="MetI-like_sf"/>
</dbReference>
<dbReference type="PANTHER" id="PTHR43744">
    <property type="entry name" value="ABC TRANSPORTER PERMEASE PROTEIN MG189-RELATED-RELATED"/>
    <property type="match status" value="1"/>
</dbReference>
<keyword evidence="5 7" id="KW-1133">Transmembrane helix</keyword>
<gene>
    <name evidence="9" type="ORF">apy_16330</name>
</gene>
<feature type="transmembrane region" description="Helical" evidence="7">
    <location>
        <begin position="20"/>
        <end position="42"/>
    </location>
</feature>
<dbReference type="CDD" id="cd06261">
    <property type="entry name" value="TM_PBP2"/>
    <property type="match status" value="1"/>
</dbReference>
<feature type="transmembrane region" description="Helical" evidence="7">
    <location>
        <begin position="195"/>
        <end position="220"/>
    </location>
</feature>
<proteinExistence type="inferred from homology"/>
<comment type="caution">
    <text evidence="9">The sequence shown here is derived from an EMBL/GenBank/DDBJ whole genome shotgun (WGS) entry which is preliminary data.</text>
</comment>
<comment type="subcellular location">
    <subcellularLocation>
        <location evidence="1 7">Cell membrane</location>
        <topology evidence="1 7">Multi-pass membrane protein</topology>
    </subcellularLocation>
</comment>
<evidence type="ECO:0000313" key="10">
    <source>
        <dbReference type="Proteomes" id="UP000291213"/>
    </source>
</evidence>
<feature type="transmembrane region" description="Helical" evidence="7">
    <location>
        <begin position="83"/>
        <end position="106"/>
    </location>
</feature>
<dbReference type="Gene3D" id="1.10.3720.10">
    <property type="entry name" value="MetI-like"/>
    <property type="match status" value="1"/>
</dbReference>
<feature type="transmembrane region" description="Helical" evidence="7">
    <location>
        <begin position="154"/>
        <end position="174"/>
    </location>
</feature>
<protein>
    <submittedName>
        <fullName evidence="9">ABC transporter, permease protein</fullName>
    </submittedName>
</protein>
<organism evidence="9 10">
    <name type="scientific">Aeropyrum pernix</name>
    <dbReference type="NCBI Taxonomy" id="56636"/>
    <lineage>
        <taxon>Archaea</taxon>
        <taxon>Thermoproteota</taxon>
        <taxon>Thermoprotei</taxon>
        <taxon>Desulfurococcales</taxon>
        <taxon>Desulfurococcaceae</taxon>
        <taxon>Aeropyrum</taxon>
    </lineage>
</organism>
<feature type="domain" description="ABC transmembrane type-1" evidence="8">
    <location>
        <begin position="83"/>
        <end position="274"/>
    </location>
</feature>
<evidence type="ECO:0000256" key="1">
    <source>
        <dbReference type="ARBA" id="ARBA00004651"/>
    </source>
</evidence>
<feature type="transmembrane region" description="Helical" evidence="7">
    <location>
        <begin position="118"/>
        <end position="142"/>
    </location>
</feature>
<dbReference type="EMBL" id="BDMD01000141">
    <property type="protein sequence ID" value="GBF09908.1"/>
    <property type="molecule type" value="Genomic_DNA"/>
</dbReference>
<dbReference type="PANTHER" id="PTHR43744:SF4">
    <property type="entry name" value="OSMOPROTECTIVE COMPOUNDS UPTAKE PERMEASE PROTEIN GGTD"/>
    <property type="match status" value="1"/>
</dbReference>
<evidence type="ECO:0000256" key="3">
    <source>
        <dbReference type="ARBA" id="ARBA00022475"/>
    </source>
</evidence>
<feature type="transmembrane region" description="Helical" evidence="7">
    <location>
        <begin position="253"/>
        <end position="274"/>
    </location>
</feature>
<keyword evidence="3" id="KW-1003">Cell membrane</keyword>
<dbReference type="InterPro" id="IPR000515">
    <property type="entry name" value="MetI-like"/>
</dbReference>
<keyword evidence="6 7" id="KW-0472">Membrane</keyword>
<evidence type="ECO:0000256" key="2">
    <source>
        <dbReference type="ARBA" id="ARBA00022448"/>
    </source>
</evidence>
<keyword evidence="2 7" id="KW-0813">Transport</keyword>
<evidence type="ECO:0000313" key="9">
    <source>
        <dbReference type="EMBL" id="GBF09908.1"/>
    </source>
</evidence>
<dbReference type="Proteomes" id="UP000291213">
    <property type="component" value="Unassembled WGS sequence"/>
</dbReference>
<evidence type="ECO:0000256" key="7">
    <source>
        <dbReference type="RuleBase" id="RU363032"/>
    </source>
</evidence>
<evidence type="ECO:0000259" key="8">
    <source>
        <dbReference type="PROSITE" id="PS50928"/>
    </source>
</evidence>
<accession>A0A401HC36</accession>
<comment type="similarity">
    <text evidence="7">Belongs to the binding-protein-dependent transport system permease family.</text>
</comment>
<name>A0A401HC36_AERPX</name>
<dbReference type="GO" id="GO:0055085">
    <property type="term" value="P:transmembrane transport"/>
    <property type="evidence" value="ECO:0007669"/>
    <property type="project" value="InterPro"/>
</dbReference>
<dbReference type="RefSeq" id="WP_243637320.1">
    <property type="nucleotide sequence ID" value="NZ_BDMD01000141.1"/>
</dbReference>
<dbReference type="GO" id="GO:0005886">
    <property type="term" value="C:plasma membrane"/>
    <property type="evidence" value="ECO:0007669"/>
    <property type="project" value="UniProtKB-SubCell"/>
</dbReference>
<evidence type="ECO:0000256" key="6">
    <source>
        <dbReference type="ARBA" id="ARBA00023136"/>
    </source>
</evidence>
<evidence type="ECO:0000256" key="4">
    <source>
        <dbReference type="ARBA" id="ARBA00022692"/>
    </source>
</evidence>
<sequence>MAERLVSRRLRQVLRVDVVLINLLAWGFALVWLLPFIGLFMVSVRPYGEVIVKGWWNIVDATFTMDNYIKAWSYDPYSVSGGYINSLIVALPATVIPVTAASFAAYGFSRFSFPLKSYLFLVTILLMALPQQIVVVPLFLLLKNLGLINTFPGIILVHSAWGMAWIIFFMKNFFDILPREVEEAARVDGASDFRIFYKIVLPMSLPGILSASVLQFTWVWSSFFFELIFLIDPSKWVITQRIANMKGTYLVDWGLIAAGSVFAMAVPLAVYMLLQRYYIRGFVGWAAKG</sequence>
<dbReference type="AlphaFoldDB" id="A0A401HC36"/>
<dbReference type="PROSITE" id="PS50928">
    <property type="entry name" value="ABC_TM1"/>
    <property type="match status" value="1"/>
</dbReference>
<keyword evidence="4 7" id="KW-0812">Transmembrane</keyword>